<reference evidence="7 8" key="1">
    <citation type="journal article" date="2022" name="Front. Cell. Infect. Microbiol.">
        <title>The Genomes of Two Strains of Taenia crassiceps the Animal Model for the Study of Human Cysticercosis.</title>
        <authorList>
            <person name="Bobes R.J."/>
            <person name="Estrada K."/>
            <person name="Rios-Valencia D.G."/>
            <person name="Calderon-Gallegos A."/>
            <person name="de la Torre P."/>
            <person name="Carrero J.C."/>
            <person name="Sanchez-Flores A."/>
            <person name="Laclette J.P."/>
        </authorList>
    </citation>
    <scope>NUCLEOTIDE SEQUENCE [LARGE SCALE GENOMIC DNA]</scope>
    <source>
        <strain evidence="7">WFUcys</strain>
    </source>
</reference>
<keyword evidence="4" id="KW-0804">Transcription</keyword>
<evidence type="ECO:0000313" key="8">
    <source>
        <dbReference type="Proteomes" id="UP001651158"/>
    </source>
</evidence>
<dbReference type="EMBL" id="JAKROA010000001">
    <property type="protein sequence ID" value="KAL5113117.1"/>
    <property type="molecule type" value="Genomic_DNA"/>
</dbReference>
<evidence type="ECO:0000256" key="4">
    <source>
        <dbReference type="ARBA" id="ARBA00023163"/>
    </source>
</evidence>
<dbReference type="PANTHER" id="PTHR12414">
    <property type="entry name" value="GLIAL CELLS MISSING RELATED/GLIDE"/>
    <property type="match status" value="1"/>
</dbReference>
<dbReference type="InterPro" id="IPR036115">
    <property type="entry name" value="GCM_dom_sf"/>
</dbReference>
<dbReference type="Gene3D" id="2.20.25.670">
    <property type="entry name" value="GCM domain, large subdomain"/>
    <property type="match status" value="1"/>
</dbReference>
<evidence type="ECO:0000256" key="3">
    <source>
        <dbReference type="ARBA" id="ARBA00023125"/>
    </source>
</evidence>
<organism evidence="7 8">
    <name type="scientific">Taenia crassiceps</name>
    <dbReference type="NCBI Taxonomy" id="6207"/>
    <lineage>
        <taxon>Eukaryota</taxon>
        <taxon>Metazoa</taxon>
        <taxon>Spiralia</taxon>
        <taxon>Lophotrochozoa</taxon>
        <taxon>Platyhelminthes</taxon>
        <taxon>Cestoda</taxon>
        <taxon>Eucestoda</taxon>
        <taxon>Cyclophyllidea</taxon>
        <taxon>Taeniidae</taxon>
        <taxon>Taenia</taxon>
    </lineage>
</organism>
<keyword evidence="8" id="KW-1185">Reference proteome</keyword>
<name>A0ABR4QUC0_9CEST</name>
<dbReference type="Proteomes" id="UP001651158">
    <property type="component" value="Unassembled WGS sequence"/>
</dbReference>
<evidence type="ECO:0000256" key="2">
    <source>
        <dbReference type="ARBA" id="ARBA00023015"/>
    </source>
</evidence>
<keyword evidence="2" id="KW-0805">Transcription regulation</keyword>
<evidence type="ECO:0000256" key="1">
    <source>
        <dbReference type="ARBA" id="ARBA00022473"/>
    </source>
</evidence>
<accession>A0ABR4QUC0</accession>
<dbReference type="PROSITE" id="PS50807">
    <property type="entry name" value="GCM"/>
    <property type="match status" value="1"/>
</dbReference>
<comment type="caution">
    <text evidence="7">The sequence shown here is derived from an EMBL/GenBank/DDBJ whole genome shotgun (WGS) entry which is preliminary data.</text>
</comment>
<dbReference type="InterPro" id="IPR003902">
    <property type="entry name" value="Tscrpt_reg_GCM"/>
</dbReference>
<feature type="domain" description="GCM" evidence="6">
    <location>
        <begin position="139"/>
        <end position="292"/>
    </location>
</feature>
<dbReference type="InterPro" id="IPR043021">
    <property type="entry name" value="GCM_small"/>
</dbReference>
<keyword evidence="1" id="KW-0217">Developmental protein</keyword>
<dbReference type="InterPro" id="IPR039791">
    <property type="entry name" value="GCM"/>
</dbReference>
<evidence type="ECO:0000259" key="6">
    <source>
        <dbReference type="PROSITE" id="PS50807"/>
    </source>
</evidence>
<keyword evidence="3" id="KW-0238">DNA-binding</keyword>
<dbReference type="Gene3D" id="3.30.70.3530">
    <property type="entry name" value="GCM motif"/>
    <property type="match status" value="1"/>
</dbReference>
<proteinExistence type="predicted"/>
<evidence type="ECO:0000313" key="7">
    <source>
        <dbReference type="EMBL" id="KAL5113117.1"/>
    </source>
</evidence>
<dbReference type="PANTHER" id="PTHR12414:SF8">
    <property type="entry name" value="TRANSCRIPTION FACTOR GLIAL CELLS MISSING-RELATED"/>
    <property type="match status" value="1"/>
</dbReference>
<dbReference type="Pfam" id="PF03615">
    <property type="entry name" value="GCM"/>
    <property type="match status" value="1"/>
</dbReference>
<evidence type="ECO:0000256" key="5">
    <source>
        <dbReference type="ARBA" id="ARBA00023242"/>
    </source>
</evidence>
<gene>
    <name evidence="7" type="ORF">TcWFU_010470</name>
</gene>
<dbReference type="SUPFAM" id="SSF90073">
    <property type="entry name" value="GCM domain"/>
    <property type="match status" value="1"/>
</dbReference>
<keyword evidence="5" id="KW-0539">Nucleus</keyword>
<protein>
    <submittedName>
        <fullName evidence="7">Transcription factor glial cell missing</fullName>
    </submittedName>
</protein>
<dbReference type="InterPro" id="IPR043020">
    <property type="entry name" value="GCM_large"/>
</dbReference>
<sequence>MIGCSKPITGRLTNTSIHKLCIGGCEDCDLSARLLVASREMYFNADIVESPPPAYSTPHPNYGGGYAHRQCSSSLFRPDFVQPNHQQSRLPQLQHSQVAQNDLVCSQQRGRPLQIYKENQADATHWGFQGLPTSTSGNYSWDINDKQLPKTPLIADFDSWPDGHCQLVYLKTGSDLVKRHSSGWAMRNTNNHNKYILKKSCLGVLLCSSPNCSVTLRPAICDKARKSQEGKQCVRKGCPGRIYLHPCRGNEGYPVTHFWREVGDLVFFQAKGTHGHLRPNAKAVRSKPNRSKPANLSTALATTGQLGRSETIINSTELCFSTHIDTYFGAHLPSCRTEKNVASTSASSCYPFPIGVGVAGGGFDRTSLYSPVAPQIALSVPTTLLRCPTVCSQHCQSESTRTASCGIGPSNGSWSDLSLHLPSSNEEVGDFSPWPYHTPGRTPELCSINNPLQRYRHHHRHLRSLKASSSPLPVHDVHGRPSSINSFFYPLHDNSPLQSSGAISAVTQASPFRSAHNESLKMAETKTEASPHTIHTSYEVLDLPTQVD</sequence>